<dbReference type="Proteomes" id="UP000374630">
    <property type="component" value="Unassembled WGS sequence"/>
</dbReference>
<feature type="transmembrane region" description="Helical" evidence="6">
    <location>
        <begin position="240"/>
        <end position="259"/>
    </location>
</feature>
<keyword evidence="11" id="KW-1185">Reference proteome</keyword>
<feature type="transmembrane region" description="Helical" evidence="6">
    <location>
        <begin position="271"/>
        <end position="293"/>
    </location>
</feature>
<keyword evidence="5 6" id="KW-0472">Membrane</keyword>
<comment type="caution">
    <text evidence="9">The sequence shown here is derived from an EMBL/GenBank/DDBJ whole genome shotgun (WGS) entry which is preliminary data.</text>
</comment>
<feature type="domain" description="ABC3 transporter permease C-terminal" evidence="7">
    <location>
        <begin position="190"/>
        <end position="297"/>
    </location>
</feature>
<dbReference type="Pfam" id="PF02687">
    <property type="entry name" value="FtsX"/>
    <property type="match status" value="1"/>
</dbReference>
<dbReference type="AlphaFoldDB" id="A0A5J5DYS1"/>
<dbReference type="RefSeq" id="WP_150353858.1">
    <property type="nucleotide sequence ID" value="NZ_RZNZ01000002.1"/>
</dbReference>
<gene>
    <name evidence="9" type="ORF">EM848_05085</name>
    <name evidence="8" type="ORF">EMO90_02200</name>
</gene>
<keyword evidence="2" id="KW-1003">Cell membrane</keyword>
<evidence type="ECO:0000313" key="11">
    <source>
        <dbReference type="Proteomes" id="UP000374630"/>
    </source>
</evidence>
<dbReference type="EMBL" id="RZNZ01000002">
    <property type="protein sequence ID" value="KAA8822034.1"/>
    <property type="molecule type" value="Genomic_DNA"/>
</dbReference>
<protein>
    <submittedName>
        <fullName evidence="9">ABC transporter permease</fullName>
    </submittedName>
</protein>
<keyword evidence="3 6" id="KW-0812">Transmembrane</keyword>
<evidence type="ECO:0000256" key="1">
    <source>
        <dbReference type="ARBA" id="ARBA00004651"/>
    </source>
</evidence>
<organism evidence="9 10">
    <name type="scientific">Bifidobacterium vespertilionis</name>
    <dbReference type="NCBI Taxonomy" id="2562524"/>
    <lineage>
        <taxon>Bacteria</taxon>
        <taxon>Bacillati</taxon>
        <taxon>Actinomycetota</taxon>
        <taxon>Actinomycetes</taxon>
        <taxon>Bifidobacteriales</taxon>
        <taxon>Bifidobacteriaceae</taxon>
        <taxon>Bifidobacterium</taxon>
    </lineage>
</organism>
<evidence type="ECO:0000259" key="7">
    <source>
        <dbReference type="Pfam" id="PF02687"/>
    </source>
</evidence>
<evidence type="ECO:0000256" key="2">
    <source>
        <dbReference type="ARBA" id="ARBA00022475"/>
    </source>
</evidence>
<dbReference type="InterPro" id="IPR003838">
    <property type="entry name" value="ABC3_permease_C"/>
</dbReference>
<comment type="subcellular location">
    <subcellularLocation>
        <location evidence="1">Cell membrane</location>
        <topology evidence="1">Multi-pass membrane protein</topology>
    </subcellularLocation>
</comment>
<keyword evidence="4 6" id="KW-1133">Transmembrane helix</keyword>
<proteinExistence type="predicted"/>
<evidence type="ECO:0000256" key="5">
    <source>
        <dbReference type="ARBA" id="ARBA00023136"/>
    </source>
</evidence>
<feature type="transmembrane region" description="Helical" evidence="6">
    <location>
        <begin position="188"/>
        <end position="213"/>
    </location>
</feature>
<reference evidence="10 11" key="1">
    <citation type="journal article" date="2019" name="Syst. Appl. Microbiol.">
        <title>Characterization of Bifidobacterium species in feaces of the Egyptian fruit bat: Description of B. vespertilionis sp. nov. and B. rousetti sp. nov.</title>
        <authorList>
            <person name="Modesto M."/>
            <person name="Satti M."/>
            <person name="Watanabe K."/>
            <person name="Puglisi E."/>
            <person name="Morelli L."/>
            <person name="Huang C.-H."/>
            <person name="Liou J.-S."/>
            <person name="Miyashita M."/>
            <person name="Tamura T."/>
            <person name="Saito S."/>
            <person name="Mori K."/>
            <person name="Huang L."/>
            <person name="Sciavilla P."/>
            <person name="Sandri C."/>
            <person name="Spiezio C."/>
            <person name="Vitali F."/>
            <person name="Cavalieri D."/>
            <person name="Perpetuini G."/>
            <person name="Tofalo R."/>
            <person name="Bonetti A."/>
            <person name="Arita M."/>
            <person name="Mattarelli P."/>
        </authorList>
    </citation>
    <scope>NUCLEOTIDE SEQUENCE [LARGE SCALE GENOMIC DNA]</scope>
    <source>
        <strain evidence="8 11">RST16</strain>
        <strain evidence="9 10">RST8</strain>
    </source>
</reference>
<dbReference type="Proteomes" id="UP000345527">
    <property type="component" value="Unassembled WGS sequence"/>
</dbReference>
<sequence>MMIREEQDANVAQEIGMPFVWPAEKSLSDPKVALSIFRTIVTDQQVNILRASSLRLPSGRNQINTYVMMSKGTTLFRDYSLHSGRWITAEESQNRNIAVSTLSAQALGVDEVVGVPNVVGDRYDLTISSLQYAFTSLTTSGTYVLETHDVGQFHNAMKYLLQLSLEYEPSLTIEQFEYKKTQQKEINYGIVIITAVCIIAALCALVLSIILVARYGKGIGVMRLLGYSKRKVWWQINGRYISLFSLISILIGAIILAVLHNVDRRFVFHLYGSMIVSLLFCITAAYCTSMIIISRIKISDLIKGYL</sequence>
<evidence type="ECO:0000313" key="10">
    <source>
        <dbReference type="Proteomes" id="UP000345527"/>
    </source>
</evidence>
<dbReference type="EMBL" id="RZOA01000008">
    <property type="protein sequence ID" value="KAA8823525.1"/>
    <property type="molecule type" value="Genomic_DNA"/>
</dbReference>
<dbReference type="GO" id="GO:0005886">
    <property type="term" value="C:plasma membrane"/>
    <property type="evidence" value="ECO:0007669"/>
    <property type="project" value="UniProtKB-SubCell"/>
</dbReference>
<evidence type="ECO:0000256" key="4">
    <source>
        <dbReference type="ARBA" id="ARBA00022989"/>
    </source>
</evidence>
<evidence type="ECO:0000256" key="3">
    <source>
        <dbReference type="ARBA" id="ARBA00022692"/>
    </source>
</evidence>
<evidence type="ECO:0000313" key="9">
    <source>
        <dbReference type="EMBL" id="KAA8823525.1"/>
    </source>
</evidence>
<name>A0A5J5DYS1_9BIFI</name>
<accession>A0A5J5DYS1</accession>
<evidence type="ECO:0000256" key="6">
    <source>
        <dbReference type="SAM" id="Phobius"/>
    </source>
</evidence>
<evidence type="ECO:0000313" key="8">
    <source>
        <dbReference type="EMBL" id="KAA8822034.1"/>
    </source>
</evidence>